<protein>
    <recommendedName>
        <fullName evidence="3">alanine--glyoxylate transaminase</fullName>
        <ecNumber evidence="3">2.6.1.44</ecNumber>
    </recommendedName>
</protein>
<evidence type="ECO:0000256" key="6">
    <source>
        <dbReference type="ARBA" id="ARBA00022898"/>
    </source>
</evidence>
<dbReference type="Gene3D" id="3.90.1150.10">
    <property type="entry name" value="Aspartate Aminotransferase, domain 1"/>
    <property type="match status" value="1"/>
</dbReference>
<dbReference type="GO" id="GO:0019265">
    <property type="term" value="P:glycine biosynthetic process, by transamination of glyoxylate"/>
    <property type="evidence" value="ECO:0007669"/>
    <property type="project" value="TreeGrafter"/>
</dbReference>
<name>A0A024U8A6_9STRA</name>
<dbReference type="GO" id="GO:0008453">
    <property type="term" value="F:alanine-glyoxylate transaminase activity"/>
    <property type="evidence" value="ECO:0007669"/>
    <property type="project" value="UniProtKB-EC"/>
</dbReference>
<comment type="cofactor">
    <cofactor evidence="1 8">
        <name>pyridoxal 5'-phosphate</name>
        <dbReference type="ChEBI" id="CHEBI:597326"/>
    </cofactor>
</comment>
<dbReference type="EMBL" id="KI913961">
    <property type="protein sequence ID" value="ETW02494.1"/>
    <property type="molecule type" value="Genomic_DNA"/>
</dbReference>
<evidence type="ECO:0000256" key="7">
    <source>
        <dbReference type="PIRSR" id="PIRSR000524-1"/>
    </source>
</evidence>
<dbReference type="EC" id="2.6.1.44" evidence="3"/>
<dbReference type="Pfam" id="PF00266">
    <property type="entry name" value="Aminotran_5"/>
    <property type="match status" value="1"/>
</dbReference>
<dbReference type="InterPro" id="IPR024169">
    <property type="entry name" value="SP_NH2Trfase/AEP_transaminase"/>
</dbReference>
<dbReference type="VEuPathDB" id="FungiDB:H310_05994"/>
<dbReference type="InterPro" id="IPR015422">
    <property type="entry name" value="PyrdxlP-dep_Trfase_small"/>
</dbReference>
<dbReference type="RefSeq" id="XP_008869099.1">
    <property type="nucleotide sequence ID" value="XM_008870877.1"/>
</dbReference>
<sequence>MLRMVPGPTSMTATVRQAYAEDVGSPDVELDEFAADYFDLEDSLKRLLSFDGSIAIGSGEGMACLWGAMKSVLCPGDVVVSGANGIYGQGFADMAKGLGATVITIESSWTTGIDPNTIIAAIHEHKPRLVTMVHCETPTGILNPLTGIGAALRESTSDGLLLVDFVSSSFAVSLNVSAELIDLGLLAPQKALSGPAALAGTTVSDRAWKRIFEVKYEGYDALVPFYGLSRAVPLYTPYTKDWPAVRATLQACRELEAEGLSSVIQRHALAAAECHKLAADLSLSLYCETLEFAAPTVTALHVPPHIAWDSFAQALKREHLICGGNYGHLAGKVFRIGHMGSQGKPELVRAAMQSVARALTSLN</sequence>
<keyword evidence="6 8" id="KW-0663">Pyridoxal phosphate</keyword>
<dbReference type="OrthoDB" id="24581at2759"/>
<evidence type="ECO:0000256" key="5">
    <source>
        <dbReference type="ARBA" id="ARBA00022679"/>
    </source>
</evidence>
<dbReference type="PANTHER" id="PTHR21152:SF24">
    <property type="entry name" value="ALANINE--GLYOXYLATE AMINOTRANSFERASE 1"/>
    <property type="match status" value="1"/>
</dbReference>
<feature type="binding site" evidence="7">
    <location>
        <position position="335"/>
    </location>
    <ligand>
        <name>substrate</name>
    </ligand>
</feature>
<evidence type="ECO:0000256" key="3">
    <source>
        <dbReference type="ARBA" id="ARBA00013049"/>
    </source>
</evidence>
<dbReference type="InterPro" id="IPR015421">
    <property type="entry name" value="PyrdxlP-dep_Trfase_major"/>
</dbReference>
<evidence type="ECO:0000313" key="10">
    <source>
        <dbReference type="EMBL" id="ETW02494.1"/>
    </source>
</evidence>
<dbReference type="eggNOG" id="KOG2862">
    <property type="taxonomic scope" value="Eukaryota"/>
</dbReference>
<dbReference type="InterPro" id="IPR000192">
    <property type="entry name" value="Aminotrans_V_dom"/>
</dbReference>
<dbReference type="AlphaFoldDB" id="A0A024U8A6"/>
<evidence type="ECO:0000256" key="1">
    <source>
        <dbReference type="ARBA" id="ARBA00001933"/>
    </source>
</evidence>
<organism evidence="10">
    <name type="scientific">Aphanomyces invadans</name>
    <dbReference type="NCBI Taxonomy" id="157072"/>
    <lineage>
        <taxon>Eukaryota</taxon>
        <taxon>Sar</taxon>
        <taxon>Stramenopiles</taxon>
        <taxon>Oomycota</taxon>
        <taxon>Saprolegniomycetes</taxon>
        <taxon>Saprolegniales</taxon>
        <taxon>Verrucalvaceae</taxon>
        <taxon>Aphanomyces</taxon>
    </lineage>
</organism>
<dbReference type="SUPFAM" id="SSF53383">
    <property type="entry name" value="PLP-dependent transferases"/>
    <property type="match status" value="1"/>
</dbReference>
<dbReference type="PANTHER" id="PTHR21152">
    <property type="entry name" value="AMINOTRANSFERASE CLASS V"/>
    <property type="match status" value="1"/>
</dbReference>
<feature type="modified residue" description="N6-(pyridoxal phosphate)lysine" evidence="8">
    <location>
        <position position="190"/>
    </location>
</feature>
<dbReference type="InterPro" id="IPR015424">
    <property type="entry name" value="PyrdxlP-dep_Trfase"/>
</dbReference>
<dbReference type="GeneID" id="20083044"/>
<dbReference type="Gene3D" id="3.40.640.10">
    <property type="entry name" value="Type I PLP-dependent aspartate aminotransferase-like (Major domain)"/>
    <property type="match status" value="1"/>
</dbReference>
<reference evidence="10" key="1">
    <citation type="submission" date="2013-12" db="EMBL/GenBank/DDBJ databases">
        <title>The Genome Sequence of Aphanomyces invadans NJM9701.</title>
        <authorList>
            <consortium name="The Broad Institute Genomics Platform"/>
            <person name="Russ C."/>
            <person name="Tyler B."/>
            <person name="van West P."/>
            <person name="Dieguez-Uribeondo J."/>
            <person name="Young S.K."/>
            <person name="Zeng Q."/>
            <person name="Gargeya S."/>
            <person name="Fitzgerald M."/>
            <person name="Abouelleil A."/>
            <person name="Alvarado L."/>
            <person name="Chapman S.B."/>
            <person name="Gainer-Dewar J."/>
            <person name="Goldberg J."/>
            <person name="Griggs A."/>
            <person name="Gujja S."/>
            <person name="Hansen M."/>
            <person name="Howarth C."/>
            <person name="Imamovic A."/>
            <person name="Ireland A."/>
            <person name="Larimer J."/>
            <person name="McCowan C."/>
            <person name="Murphy C."/>
            <person name="Pearson M."/>
            <person name="Poon T.W."/>
            <person name="Priest M."/>
            <person name="Roberts A."/>
            <person name="Saif S."/>
            <person name="Shea T."/>
            <person name="Sykes S."/>
            <person name="Wortman J."/>
            <person name="Nusbaum C."/>
            <person name="Birren B."/>
        </authorList>
    </citation>
    <scope>NUCLEOTIDE SEQUENCE [LARGE SCALE GENOMIC DNA]</scope>
    <source>
        <strain evidence="10">NJM9701</strain>
    </source>
</reference>
<keyword evidence="4" id="KW-0032">Aminotransferase</keyword>
<gene>
    <name evidence="10" type="ORF">H310_05994</name>
</gene>
<accession>A0A024U8A6</accession>
<evidence type="ECO:0000256" key="2">
    <source>
        <dbReference type="ARBA" id="ARBA00009236"/>
    </source>
</evidence>
<proteinExistence type="inferred from homology"/>
<dbReference type="GO" id="GO:0004760">
    <property type="term" value="F:L-serine-pyruvate transaminase activity"/>
    <property type="evidence" value="ECO:0007669"/>
    <property type="project" value="TreeGrafter"/>
</dbReference>
<dbReference type="STRING" id="157072.A0A024U8A6"/>
<keyword evidence="5" id="KW-0808">Transferase</keyword>
<dbReference type="GO" id="GO:0005777">
    <property type="term" value="C:peroxisome"/>
    <property type="evidence" value="ECO:0007669"/>
    <property type="project" value="TreeGrafter"/>
</dbReference>
<feature type="domain" description="Aminotransferase class V" evidence="9">
    <location>
        <begin position="57"/>
        <end position="219"/>
    </location>
</feature>
<dbReference type="PIRSF" id="PIRSF000524">
    <property type="entry name" value="SPT"/>
    <property type="match status" value="1"/>
</dbReference>
<evidence type="ECO:0000259" key="9">
    <source>
        <dbReference type="Pfam" id="PF00266"/>
    </source>
</evidence>
<comment type="similarity">
    <text evidence="2">Belongs to the class-V pyridoxal-phosphate-dependent aminotransferase family.</text>
</comment>
<evidence type="ECO:0000256" key="8">
    <source>
        <dbReference type="PIRSR" id="PIRSR000524-50"/>
    </source>
</evidence>
<evidence type="ECO:0000256" key="4">
    <source>
        <dbReference type="ARBA" id="ARBA00022576"/>
    </source>
</evidence>